<evidence type="ECO:0000256" key="1">
    <source>
        <dbReference type="SAM" id="MobiDB-lite"/>
    </source>
</evidence>
<evidence type="ECO:0000313" key="3">
    <source>
        <dbReference type="Proteomes" id="UP000262477"/>
    </source>
</evidence>
<feature type="region of interest" description="Disordered" evidence="1">
    <location>
        <begin position="1"/>
        <end position="39"/>
    </location>
</feature>
<accession>A0A371PUT8</accession>
<gene>
    <name evidence="2" type="ORF">DY245_33270</name>
</gene>
<dbReference type="EMBL" id="QUAC01000310">
    <property type="protein sequence ID" value="REK86220.1"/>
    <property type="molecule type" value="Genomic_DNA"/>
</dbReference>
<reference evidence="2 3" key="1">
    <citation type="submission" date="2018-08" db="EMBL/GenBank/DDBJ databases">
        <title>Streptomyces NEAU-D10 sp. nov., a novel Actinomycete isolated from soil.</title>
        <authorList>
            <person name="Jin L."/>
        </authorList>
    </citation>
    <scope>NUCLEOTIDE SEQUENCE [LARGE SCALE GENOMIC DNA]</scope>
    <source>
        <strain evidence="2 3">NEAU-D10</strain>
    </source>
</reference>
<dbReference type="RefSeq" id="WP_128510861.1">
    <property type="nucleotide sequence ID" value="NZ_QUAC01000310.1"/>
</dbReference>
<dbReference type="AlphaFoldDB" id="A0A371PUT8"/>
<feature type="compositionally biased region" description="Pro residues" evidence="1">
    <location>
        <begin position="20"/>
        <end position="39"/>
    </location>
</feature>
<name>A0A371PUT8_STRIH</name>
<dbReference type="SUPFAM" id="SSF56399">
    <property type="entry name" value="ADP-ribosylation"/>
    <property type="match status" value="1"/>
</dbReference>
<dbReference type="Proteomes" id="UP000262477">
    <property type="component" value="Unassembled WGS sequence"/>
</dbReference>
<evidence type="ECO:0008006" key="4">
    <source>
        <dbReference type="Google" id="ProtNLM"/>
    </source>
</evidence>
<dbReference type="Gene3D" id="3.90.176.10">
    <property type="entry name" value="Toxin ADP-ribosyltransferase, Chain A, domain 1"/>
    <property type="match status" value="1"/>
</dbReference>
<proteinExistence type="predicted"/>
<dbReference type="OrthoDB" id="9153660at2"/>
<evidence type="ECO:0000313" key="2">
    <source>
        <dbReference type="EMBL" id="REK86220.1"/>
    </source>
</evidence>
<sequence>MNPTGAHTTEPEPVAGPSHIPDPAPAPVAPPRPALAPVPAPLRVPHAHERARRSPRWQSATTEYEQRLGVALERAPAVRRVAQLAVLRLASVLGQEFTPERAAGAFFKDDPSSAGQVGTGGDLGARLRDACAPGSGATVRQLMTAFYNAAYYKYGQQAEKPDDEREVSFKTLLHRVVLDGDTALADRLGLDTPALRGYRAYLLSKDRKRLKSLPGIPAHLFADDVFALGNLPARHGLGKAVSMGRSQWGRTERPDQQTGPGKPTLREYDRLGMPFSEEELAYLEENLKPLTVSGLDHDEQGRLQPASLTVTPDAMRAARLDHRLPGAEFPLPWTPGAAMYAMDPSALWYRKHDKHGVPLVAGISGTTTRMVSAMHWLRPPAGEDRQLVERQFFLAVVAWMLPTRDHSLYEILRGAKAAGLTGLADLPASSQDAVGMYRAFHVFLRETLPGTALPEPPHAQLYLDLAKAGPEDDGLITVDKRMVRAARARRRKLDRQGHHPALTEPYLLALEQYTGGSHQLINRVLSWRALPTLGTRLLAGEMIGPLKEDQVAEIPFATWRDPELKRRIDAYTARDLDGVASKRQTKRLLDAIQSRMEALSERLSEEGQLHADMLAEALSHLPPVTGTVYRAAWEPFHQGARHTFAPFGSTSRDDEQALEFLPLQRPPVGGRRVLYHVNLTGRSGRDIAEFSKHPDEEEVLLLPGATFTETGRFKGLIKQIKGKDYTYDYVFLTETG</sequence>
<organism evidence="2 3">
    <name type="scientific">Streptomyces inhibens</name>
    <dbReference type="NCBI Taxonomy" id="2293571"/>
    <lineage>
        <taxon>Bacteria</taxon>
        <taxon>Bacillati</taxon>
        <taxon>Actinomycetota</taxon>
        <taxon>Actinomycetes</taxon>
        <taxon>Kitasatosporales</taxon>
        <taxon>Streptomycetaceae</taxon>
        <taxon>Streptomyces</taxon>
    </lineage>
</organism>
<feature type="region of interest" description="Disordered" evidence="1">
    <location>
        <begin position="243"/>
        <end position="267"/>
    </location>
</feature>
<comment type="caution">
    <text evidence="2">The sequence shown here is derived from an EMBL/GenBank/DDBJ whole genome shotgun (WGS) entry which is preliminary data.</text>
</comment>
<keyword evidence="3" id="KW-1185">Reference proteome</keyword>
<protein>
    <recommendedName>
        <fullName evidence="4">ADP ribosyltransferase domain-containing protein</fullName>
    </recommendedName>
</protein>